<keyword evidence="2" id="KW-1185">Reference proteome</keyword>
<organism evidence="1 2">
    <name type="scientific">Grifola frondosa</name>
    <name type="common">Maitake</name>
    <name type="synonym">Polyporus frondosus</name>
    <dbReference type="NCBI Taxonomy" id="5627"/>
    <lineage>
        <taxon>Eukaryota</taxon>
        <taxon>Fungi</taxon>
        <taxon>Dikarya</taxon>
        <taxon>Basidiomycota</taxon>
        <taxon>Agaricomycotina</taxon>
        <taxon>Agaricomycetes</taxon>
        <taxon>Polyporales</taxon>
        <taxon>Grifolaceae</taxon>
        <taxon>Grifola</taxon>
    </lineage>
</organism>
<name>A0A1C7MDE0_GRIFR</name>
<comment type="caution">
    <text evidence="1">The sequence shown here is derived from an EMBL/GenBank/DDBJ whole genome shotgun (WGS) entry which is preliminary data.</text>
</comment>
<evidence type="ECO:0000313" key="1">
    <source>
        <dbReference type="EMBL" id="OBZ74386.1"/>
    </source>
</evidence>
<dbReference type="AlphaFoldDB" id="A0A1C7MDE0"/>
<dbReference type="STRING" id="5627.A0A1C7MDE0"/>
<protein>
    <submittedName>
        <fullName evidence="1">Uncharacterized protein</fullName>
    </submittedName>
</protein>
<gene>
    <name evidence="1" type="ORF">A0H81_05637</name>
</gene>
<dbReference type="Proteomes" id="UP000092993">
    <property type="component" value="Unassembled WGS sequence"/>
</dbReference>
<sequence length="167" mass="18529">MEIAGLYLSAEAMLTSRWKSVWPLLLQLSLPNALIDIARAGSISSVEGVYNSSNTPTYLPWNTYNYCNAPHVNHEHYSEPSNIAGAKLVPGCRRVLLACFMTKTPRTAFVDTNSTDVDHDYYVEALTRAHPGAAIVDIDNVRNGLLVVFHNITVMRLLLSLLARREA</sequence>
<evidence type="ECO:0000313" key="2">
    <source>
        <dbReference type="Proteomes" id="UP000092993"/>
    </source>
</evidence>
<reference evidence="1 2" key="1">
    <citation type="submission" date="2016-03" db="EMBL/GenBank/DDBJ databases">
        <title>Whole genome sequencing of Grifola frondosa 9006-11.</title>
        <authorList>
            <person name="Min B."/>
            <person name="Park H."/>
            <person name="Kim J.-G."/>
            <person name="Cho H."/>
            <person name="Oh Y.-L."/>
            <person name="Kong W.-S."/>
            <person name="Choi I.-G."/>
        </authorList>
    </citation>
    <scope>NUCLEOTIDE SEQUENCE [LARGE SCALE GENOMIC DNA]</scope>
    <source>
        <strain evidence="1 2">9006-11</strain>
    </source>
</reference>
<dbReference type="OrthoDB" id="10262962at2759"/>
<proteinExistence type="predicted"/>
<accession>A0A1C7MDE0</accession>
<dbReference type="EMBL" id="LUGG01000005">
    <property type="protein sequence ID" value="OBZ74386.1"/>
    <property type="molecule type" value="Genomic_DNA"/>
</dbReference>